<accession>A0AAN8XKL3</accession>
<evidence type="ECO:0000313" key="2">
    <source>
        <dbReference type="Proteomes" id="UP001381693"/>
    </source>
</evidence>
<dbReference type="AlphaFoldDB" id="A0AAN8XKL3"/>
<comment type="caution">
    <text evidence="1">The sequence shown here is derived from an EMBL/GenBank/DDBJ whole genome shotgun (WGS) entry which is preliminary data.</text>
</comment>
<feature type="non-terminal residue" evidence="1">
    <location>
        <position position="1"/>
    </location>
</feature>
<keyword evidence="2" id="KW-1185">Reference proteome</keyword>
<proteinExistence type="predicted"/>
<gene>
    <name evidence="1" type="ORF">SK128_023535</name>
</gene>
<dbReference type="EMBL" id="JAXCGZ010003152">
    <property type="protein sequence ID" value="KAK7083403.1"/>
    <property type="molecule type" value="Genomic_DNA"/>
</dbReference>
<protein>
    <recommendedName>
        <fullName evidence="3">Immunoglobulin V-set domain-containing protein</fullName>
    </recommendedName>
</protein>
<name>A0AAN8XKL3_HALRR</name>
<organism evidence="1 2">
    <name type="scientific">Halocaridina rubra</name>
    <name type="common">Hawaiian red shrimp</name>
    <dbReference type="NCBI Taxonomy" id="373956"/>
    <lineage>
        <taxon>Eukaryota</taxon>
        <taxon>Metazoa</taxon>
        <taxon>Ecdysozoa</taxon>
        <taxon>Arthropoda</taxon>
        <taxon>Crustacea</taxon>
        <taxon>Multicrustacea</taxon>
        <taxon>Malacostraca</taxon>
        <taxon>Eumalacostraca</taxon>
        <taxon>Eucarida</taxon>
        <taxon>Decapoda</taxon>
        <taxon>Pleocyemata</taxon>
        <taxon>Caridea</taxon>
        <taxon>Atyoidea</taxon>
        <taxon>Atyidae</taxon>
        <taxon>Halocaridina</taxon>
    </lineage>
</organism>
<dbReference type="Proteomes" id="UP001381693">
    <property type="component" value="Unassembled WGS sequence"/>
</dbReference>
<sequence>VKSDLLQGVEVPQYAFSGGRVNVTCKYDLRATGLYSLKWYHNDTEFYRYVPTETQTPVDIKRNMKFQAHEFPSEYEFQTNNTMRRQKVYGKKIRNT</sequence>
<evidence type="ECO:0000313" key="1">
    <source>
        <dbReference type="EMBL" id="KAK7083403.1"/>
    </source>
</evidence>
<evidence type="ECO:0008006" key="3">
    <source>
        <dbReference type="Google" id="ProtNLM"/>
    </source>
</evidence>
<reference evidence="1 2" key="1">
    <citation type="submission" date="2023-11" db="EMBL/GenBank/DDBJ databases">
        <title>Halocaridina rubra genome assembly.</title>
        <authorList>
            <person name="Smith C."/>
        </authorList>
    </citation>
    <scope>NUCLEOTIDE SEQUENCE [LARGE SCALE GENOMIC DNA]</scope>
    <source>
        <strain evidence="1">EP-1</strain>
        <tissue evidence="1">Whole</tissue>
    </source>
</reference>
<dbReference type="PANTHER" id="PTHR21261">
    <property type="entry name" value="BEAT PROTEIN"/>
    <property type="match status" value="1"/>
</dbReference>
<dbReference type="PANTHER" id="PTHR21261:SF15">
    <property type="entry name" value="BEATEN PATH IIIA, ISOFORM D-RELATED"/>
    <property type="match status" value="1"/>
</dbReference>